<dbReference type="PANTHER" id="PTHR37015">
    <property type="entry name" value="REVERSE TRANSCRIPTASE DOMAIN-CONTAINING PROTEIN"/>
    <property type="match status" value="1"/>
</dbReference>
<sequence length="945" mass="106219">MVVDFPPPVVPPATREAAKLKIEELSRARALFHSRYNASSEGADAEGGVLKRLSDLLNRIKELDPYLERDNDLPAFTRLVEQASHDQSISQNKLLRLEADLFDKLEKHASRLEISSMHVEMLEEFLDSDQPDVSSVTAGIDNTVLDDDFEVVEKGLESVLENFEKNTFTPKDVDTRAIQKYLDHLFASEASKNILKRMRTSMANFGSDVMLGHEEVDEDTVVWCIKDLLENSLIGEDKRKTLQRYLQSPVAIRELQGTLNMKSVRHWNYRNVEQGLPVTARQNVEGEYCITVEEDIIDMLSLHTLAVGWSMKLKSVMREAVSYPEVWGGIQPMSMAEREGIEYWLLATRYRPSSCSMAIGPPPPPPIPPPPPVAPIPGHYPRRPLKKKVGRKSMPMPPPPPAPMYSGIDIKSERYRFYTNSFFLSRIPKLLGASPDRSYASETQELLLKTLVSEAYLRRTFDGSVHGVAANFESFASSLPHQTILTVLEFIGVSKKWLGFFTRFLQVPLNLGPVVRGTGDRVLTRTRGVSVGHGLEAFFGEAIMFFLDLAVHQKTGTYLYRLRDKCYFVGSEEQSSTVTAEISKFATTMGLEVTPKDLIDEPIGLVNITASGQTVSHTVDSARVKSYALRVRQCLSKCTTMIEWIRTWNATVGDYAAHLFGPLANVFGKDHLKAVTAAYDLMHHTILQGQDLTNYIQALLRAHLKRVPRESHVSPAYLEALIYLPHAYGGLGLKNPYNTLSLAREIQDSPMVEINRFLDAERKYYDTAKKTFERMTPAQQAEKLFNIFNDDKNRIEAALGASVDPTVFPPLEVITAYRERVSYSSLPPSQFPIECGYAAPPNLAATYSMLLFEPRDYIVGSHKIIDEVESLAGKLEMKRWLALSSEDRWVLEVYGEECMEAYGRLAVWHGESVPREVLRMVRGESDDGWDDASSVVSGSSVMSEV</sequence>
<dbReference type="PANTHER" id="PTHR37015:SF2">
    <property type="entry name" value="REVERSE TRANSCRIPTASE DOMAIN-CONTAINING PROTEIN"/>
    <property type="match status" value="1"/>
</dbReference>
<name>A0A2V1E3J8_9PLEO</name>
<dbReference type="OrthoDB" id="74545at2759"/>
<organism evidence="2 3">
    <name type="scientific">Periconia macrospinosa</name>
    <dbReference type="NCBI Taxonomy" id="97972"/>
    <lineage>
        <taxon>Eukaryota</taxon>
        <taxon>Fungi</taxon>
        <taxon>Dikarya</taxon>
        <taxon>Ascomycota</taxon>
        <taxon>Pezizomycotina</taxon>
        <taxon>Dothideomycetes</taxon>
        <taxon>Pleosporomycetidae</taxon>
        <taxon>Pleosporales</taxon>
        <taxon>Massarineae</taxon>
        <taxon>Periconiaceae</taxon>
        <taxon>Periconia</taxon>
    </lineage>
</organism>
<proteinExistence type="predicted"/>
<accession>A0A2V1E3J8</accession>
<evidence type="ECO:0000313" key="2">
    <source>
        <dbReference type="EMBL" id="PVI05123.1"/>
    </source>
</evidence>
<evidence type="ECO:0000256" key="1">
    <source>
        <dbReference type="SAM" id="MobiDB-lite"/>
    </source>
</evidence>
<dbReference type="EMBL" id="KZ805316">
    <property type="protein sequence ID" value="PVI05123.1"/>
    <property type="molecule type" value="Genomic_DNA"/>
</dbReference>
<evidence type="ECO:0000313" key="3">
    <source>
        <dbReference type="Proteomes" id="UP000244855"/>
    </source>
</evidence>
<dbReference type="AlphaFoldDB" id="A0A2V1E3J8"/>
<dbReference type="Proteomes" id="UP000244855">
    <property type="component" value="Unassembled WGS sequence"/>
</dbReference>
<protein>
    <recommendedName>
        <fullName evidence="4">Reverse transcriptase domain-containing protein</fullName>
    </recommendedName>
</protein>
<gene>
    <name evidence="2" type="ORF">DM02DRAFT_688084</name>
</gene>
<feature type="compositionally biased region" description="Low complexity" evidence="1">
    <location>
        <begin position="931"/>
        <end position="945"/>
    </location>
</feature>
<evidence type="ECO:0008006" key="4">
    <source>
        <dbReference type="Google" id="ProtNLM"/>
    </source>
</evidence>
<reference evidence="2 3" key="1">
    <citation type="journal article" date="2018" name="Sci. Rep.">
        <title>Comparative genomics provides insights into the lifestyle and reveals functional heterogeneity of dark septate endophytic fungi.</title>
        <authorList>
            <person name="Knapp D.G."/>
            <person name="Nemeth J.B."/>
            <person name="Barry K."/>
            <person name="Hainaut M."/>
            <person name="Henrissat B."/>
            <person name="Johnson J."/>
            <person name="Kuo A."/>
            <person name="Lim J.H.P."/>
            <person name="Lipzen A."/>
            <person name="Nolan M."/>
            <person name="Ohm R.A."/>
            <person name="Tamas L."/>
            <person name="Grigoriev I.V."/>
            <person name="Spatafora J.W."/>
            <person name="Nagy L.G."/>
            <person name="Kovacs G.M."/>
        </authorList>
    </citation>
    <scope>NUCLEOTIDE SEQUENCE [LARGE SCALE GENOMIC DNA]</scope>
    <source>
        <strain evidence="2 3">DSE2036</strain>
    </source>
</reference>
<keyword evidence="3" id="KW-1185">Reference proteome</keyword>
<dbReference type="STRING" id="97972.A0A2V1E3J8"/>
<feature type="region of interest" description="Disordered" evidence="1">
    <location>
        <begin position="925"/>
        <end position="945"/>
    </location>
</feature>